<feature type="signal peptide" evidence="1">
    <location>
        <begin position="1"/>
        <end position="19"/>
    </location>
</feature>
<proteinExistence type="predicted"/>
<feature type="chain" id="PRO_5012421218" evidence="1">
    <location>
        <begin position="20"/>
        <end position="51"/>
    </location>
</feature>
<evidence type="ECO:0000313" key="2">
    <source>
        <dbReference type="EMBL" id="SMX40818.1"/>
    </source>
</evidence>
<protein>
    <submittedName>
        <fullName evidence="2">Uncharacterized protein</fullName>
    </submittedName>
</protein>
<keyword evidence="1" id="KW-0732">Signal</keyword>
<gene>
    <name evidence="2" type="ORF">PEV8663_02128</name>
</gene>
<dbReference type="EMBL" id="FXYH01000006">
    <property type="protein sequence ID" value="SMX40818.1"/>
    <property type="molecule type" value="Genomic_DNA"/>
</dbReference>
<organism evidence="2 3">
    <name type="scientific">Pelagimonas varians</name>
    <dbReference type="NCBI Taxonomy" id="696760"/>
    <lineage>
        <taxon>Bacteria</taxon>
        <taxon>Pseudomonadati</taxon>
        <taxon>Pseudomonadota</taxon>
        <taxon>Alphaproteobacteria</taxon>
        <taxon>Rhodobacterales</taxon>
        <taxon>Roseobacteraceae</taxon>
        <taxon>Pelagimonas</taxon>
    </lineage>
</organism>
<dbReference type="RefSeq" id="WP_170125855.1">
    <property type="nucleotide sequence ID" value="NZ_FXYH01000006.1"/>
</dbReference>
<dbReference type="AlphaFoldDB" id="A0A238KD88"/>
<dbReference type="Proteomes" id="UP000220836">
    <property type="component" value="Unassembled WGS sequence"/>
</dbReference>
<keyword evidence="3" id="KW-1185">Reference proteome</keyword>
<reference evidence="2 3" key="1">
    <citation type="submission" date="2017-05" db="EMBL/GenBank/DDBJ databases">
        <authorList>
            <person name="Song R."/>
            <person name="Chenine A.L."/>
            <person name="Ruprecht R.M."/>
        </authorList>
    </citation>
    <scope>NUCLEOTIDE SEQUENCE [LARGE SCALE GENOMIC DNA]</scope>
    <source>
        <strain evidence="2 3">CECT 8663</strain>
    </source>
</reference>
<name>A0A238KD88_9RHOB</name>
<evidence type="ECO:0000313" key="3">
    <source>
        <dbReference type="Proteomes" id="UP000220836"/>
    </source>
</evidence>
<accession>A0A238KD88</accession>
<sequence>MFSLICRSLFFMSIWMLTASNHPQVPETPLGPEAQAQANWILEPMHFAASL</sequence>
<evidence type="ECO:0000256" key="1">
    <source>
        <dbReference type="SAM" id="SignalP"/>
    </source>
</evidence>